<dbReference type="PROSITE" id="PS50977">
    <property type="entry name" value="HTH_TETR_2"/>
    <property type="match status" value="1"/>
</dbReference>
<keyword evidence="8" id="KW-1185">Reference proteome</keyword>
<protein>
    <submittedName>
        <fullName evidence="7">TetR family transcriptional regulator</fullName>
    </submittedName>
</protein>
<dbReference type="AlphaFoldDB" id="A0A562QU33"/>
<keyword evidence="4" id="KW-0804">Transcription</keyword>
<evidence type="ECO:0000256" key="2">
    <source>
        <dbReference type="ARBA" id="ARBA00023015"/>
    </source>
</evidence>
<evidence type="ECO:0000313" key="7">
    <source>
        <dbReference type="EMBL" id="TWI59626.1"/>
    </source>
</evidence>
<evidence type="ECO:0000313" key="8">
    <source>
        <dbReference type="Proteomes" id="UP000315711"/>
    </source>
</evidence>
<keyword evidence="3 5" id="KW-0238">DNA-binding</keyword>
<organism evidence="7 8">
    <name type="scientific">Halalkalibacter nanhaiisediminis</name>
    <dbReference type="NCBI Taxonomy" id="688079"/>
    <lineage>
        <taxon>Bacteria</taxon>
        <taxon>Bacillati</taxon>
        <taxon>Bacillota</taxon>
        <taxon>Bacilli</taxon>
        <taxon>Bacillales</taxon>
        <taxon>Bacillaceae</taxon>
        <taxon>Halalkalibacter</taxon>
    </lineage>
</organism>
<dbReference type="Proteomes" id="UP000315711">
    <property type="component" value="Unassembled WGS sequence"/>
</dbReference>
<evidence type="ECO:0000256" key="4">
    <source>
        <dbReference type="ARBA" id="ARBA00023163"/>
    </source>
</evidence>
<dbReference type="PANTHER" id="PTHR43479">
    <property type="entry name" value="ACREF/ENVCD OPERON REPRESSOR-RELATED"/>
    <property type="match status" value="1"/>
</dbReference>
<proteinExistence type="predicted"/>
<dbReference type="EMBL" id="VLKZ01000001">
    <property type="protein sequence ID" value="TWI59626.1"/>
    <property type="molecule type" value="Genomic_DNA"/>
</dbReference>
<feature type="DNA-binding region" description="H-T-H motif" evidence="5">
    <location>
        <begin position="32"/>
        <end position="51"/>
    </location>
</feature>
<reference evidence="7 8" key="1">
    <citation type="journal article" date="2015" name="Stand. Genomic Sci.">
        <title>Genomic Encyclopedia of Bacterial and Archaeal Type Strains, Phase III: the genomes of soil and plant-associated and newly described type strains.</title>
        <authorList>
            <person name="Whitman W.B."/>
            <person name="Woyke T."/>
            <person name="Klenk H.P."/>
            <person name="Zhou Y."/>
            <person name="Lilburn T.G."/>
            <person name="Beck B.J."/>
            <person name="De Vos P."/>
            <person name="Vandamme P."/>
            <person name="Eisen J.A."/>
            <person name="Garrity G."/>
            <person name="Hugenholtz P."/>
            <person name="Kyrpides N.C."/>
        </authorList>
    </citation>
    <scope>NUCLEOTIDE SEQUENCE [LARGE SCALE GENOMIC DNA]</scope>
    <source>
        <strain evidence="7 8">CGMCC 1.10116</strain>
    </source>
</reference>
<dbReference type="InterPro" id="IPR050624">
    <property type="entry name" value="HTH-type_Tx_Regulator"/>
</dbReference>
<dbReference type="InterPro" id="IPR039538">
    <property type="entry name" value="BetI_C"/>
</dbReference>
<dbReference type="InterPro" id="IPR001647">
    <property type="entry name" value="HTH_TetR"/>
</dbReference>
<sequence>MVWVKKRATERRKQILKATFQAVVDKGYEGVTLQDIADYAGVSKGVTNYYFENKEDIFAHLLEWLTSKIYEREMRSIEKEEKALAKLQTYLDNVFASPTENRQFYRVYLDFLSQVKGNVRYQQVNQQFYQNCWGIGQLIAELGTKEGVFIVKDTEMTAKLMRGVIDGMLIQWLMQDEDDLHKIYKKMCLEGILTLLHYQREES</sequence>
<keyword evidence="1" id="KW-0678">Repressor</keyword>
<name>A0A562QU33_9BACI</name>
<dbReference type="Pfam" id="PF00440">
    <property type="entry name" value="TetR_N"/>
    <property type="match status" value="1"/>
</dbReference>
<dbReference type="InterPro" id="IPR009057">
    <property type="entry name" value="Homeodomain-like_sf"/>
</dbReference>
<dbReference type="PANTHER" id="PTHR43479:SF11">
    <property type="entry name" value="ACREF_ENVCD OPERON REPRESSOR-RELATED"/>
    <property type="match status" value="1"/>
</dbReference>
<dbReference type="PRINTS" id="PR00455">
    <property type="entry name" value="HTHTETR"/>
</dbReference>
<evidence type="ECO:0000256" key="3">
    <source>
        <dbReference type="ARBA" id="ARBA00023125"/>
    </source>
</evidence>
<evidence type="ECO:0000259" key="6">
    <source>
        <dbReference type="PROSITE" id="PS50977"/>
    </source>
</evidence>
<keyword evidence="2" id="KW-0805">Transcription regulation</keyword>
<feature type="domain" description="HTH tetR-type" evidence="6">
    <location>
        <begin position="9"/>
        <end position="69"/>
    </location>
</feature>
<evidence type="ECO:0000256" key="5">
    <source>
        <dbReference type="PROSITE-ProRule" id="PRU00335"/>
    </source>
</evidence>
<gene>
    <name evidence="7" type="ORF">IQ10_00041</name>
</gene>
<dbReference type="InterPro" id="IPR036271">
    <property type="entry name" value="Tet_transcr_reg_TetR-rel_C_sf"/>
</dbReference>
<dbReference type="SUPFAM" id="SSF48498">
    <property type="entry name" value="Tetracyclin repressor-like, C-terminal domain"/>
    <property type="match status" value="1"/>
</dbReference>
<evidence type="ECO:0000256" key="1">
    <source>
        <dbReference type="ARBA" id="ARBA00022491"/>
    </source>
</evidence>
<dbReference type="Pfam" id="PF13977">
    <property type="entry name" value="TetR_C_6"/>
    <property type="match status" value="1"/>
</dbReference>
<comment type="caution">
    <text evidence="7">The sequence shown here is derived from an EMBL/GenBank/DDBJ whole genome shotgun (WGS) entry which is preliminary data.</text>
</comment>
<dbReference type="GO" id="GO:0003677">
    <property type="term" value="F:DNA binding"/>
    <property type="evidence" value="ECO:0007669"/>
    <property type="project" value="UniProtKB-UniRule"/>
</dbReference>
<dbReference type="Gene3D" id="1.10.357.10">
    <property type="entry name" value="Tetracycline Repressor, domain 2"/>
    <property type="match status" value="1"/>
</dbReference>
<dbReference type="SUPFAM" id="SSF46689">
    <property type="entry name" value="Homeodomain-like"/>
    <property type="match status" value="1"/>
</dbReference>
<accession>A0A562QU33</accession>